<accession>A0A7K1U7M0</accession>
<reference evidence="2 3" key="1">
    <citation type="submission" date="2019-12" db="EMBL/GenBank/DDBJ databases">
        <title>Chitinophaga sp. strain ysch24 (GDMCC 1.1355), whole genome shotgun sequence.</title>
        <authorList>
            <person name="Zhang X."/>
        </authorList>
    </citation>
    <scope>NUCLEOTIDE SEQUENCE [LARGE SCALE GENOMIC DNA]</scope>
    <source>
        <strain evidence="3">ysch24</strain>
    </source>
</reference>
<dbReference type="PROSITE" id="PS51257">
    <property type="entry name" value="PROKAR_LIPOPROTEIN"/>
    <property type="match status" value="1"/>
</dbReference>
<dbReference type="InterPro" id="IPR025316">
    <property type="entry name" value="DUF4221"/>
</dbReference>
<name>A0A7K1U7M0_9BACT</name>
<dbReference type="AlphaFoldDB" id="A0A7K1U7M0"/>
<evidence type="ECO:0000313" key="3">
    <source>
        <dbReference type="Proteomes" id="UP000461730"/>
    </source>
</evidence>
<gene>
    <name evidence="2" type="ORF">GO493_18635</name>
</gene>
<organism evidence="2 3">
    <name type="scientific">Chitinophaga tropicalis</name>
    <dbReference type="NCBI Taxonomy" id="2683588"/>
    <lineage>
        <taxon>Bacteria</taxon>
        <taxon>Pseudomonadati</taxon>
        <taxon>Bacteroidota</taxon>
        <taxon>Chitinophagia</taxon>
        <taxon>Chitinophagales</taxon>
        <taxon>Chitinophagaceae</taxon>
        <taxon>Chitinophaga</taxon>
    </lineage>
</organism>
<dbReference type="Pfam" id="PF13970">
    <property type="entry name" value="DUF4221"/>
    <property type="match status" value="1"/>
</dbReference>
<comment type="caution">
    <text evidence="2">The sequence shown here is derived from an EMBL/GenBank/DDBJ whole genome shotgun (WGS) entry which is preliminary data.</text>
</comment>
<proteinExistence type="predicted"/>
<dbReference type="Proteomes" id="UP000461730">
    <property type="component" value="Unassembled WGS sequence"/>
</dbReference>
<protein>
    <submittedName>
        <fullName evidence="2">DUF4221 domain-containing protein</fullName>
    </submittedName>
</protein>
<keyword evidence="3" id="KW-1185">Reference proteome</keyword>
<dbReference type="RefSeq" id="WP_157307743.1">
    <property type="nucleotide sequence ID" value="NZ_WRXN01000008.1"/>
</dbReference>
<evidence type="ECO:0000256" key="1">
    <source>
        <dbReference type="SAM" id="SignalP"/>
    </source>
</evidence>
<feature type="signal peptide" evidence="1">
    <location>
        <begin position="1"/>
        <end position="22"/>
    </location>
</feature>
<evidence type="ECO:0000313" key="2">
    <source>
        <dbReference type="EMBL" id="MVT10296.1"/>
    </source>
</evidence>
<dbReference type="EMBL" id="WRXN01000008">
    <property type="protein sequence ID" value="MVT10296.1"/>
    <property type="molecule type" value="Genomic_DNA"/>
</dbReference>
<feature type="chain" id="PRO_5029905900" evidence="1">
    <location>
        <begin position="23"/>
        <end position="397"/>
    </location>
</feature>
<sequence length="397" mass="45758">MKKIFYCLFSLFYALVSCSRVAEIKNNEKGNLKATDKLVLVADKKFPLDSGSAAKPQLIQVYTDTAGRRSLVCLNTFTNSLNFYDYETLAFTKRVAYERKGPDQIMIPLGFYIKNEDSTYVYNDMQNDMVLINSKGKVLSRTSVINNMDPKKQVWTLSYPQHYPQTVTPIMELSGKLVLPGQFMWTLPDTLIHKFNFTSVMNMHDSTVQFVHNYPDSLYGFSYIWDDPLFTMVFCDAGPGKDEIIYSFPISHNLYIADISKPGYKVVYGGSNEAGTISSFEKPADGKISREALNEKACLTDLYGGIKYDKYRKVYYRFLRKALPESGRKLRWEDKEVTVIIMDEHFRYLGETSIGTMHEFYPENAFVTKEGLNIEYLDDSDVDEKFMNFKIFQPQKI</sequence>
<keyword evidence="1" id="KW-0732">Signal</keyword>